<organism evidence="5 6">
    <name type="scientific">Microbacterium suwonense</name>
    <dbReference type="NCBI Taxonomy" id="683047"/>
    <lineage>
        <taxon>Bacteria</taxon>
        <taxon>Bacillati</taxon>
        <taxon>Actinomycetota</taxon>
        <taxon>Actinomycetes</taxon>
        <taxon>Micrococcales</taxon>
        <taxon>Microbacteriaceae</taxon>
        <taxon>Microbacterium</taxon>
    </lineage>
</organism>
<dbReference type="RefSeq" id="WP_286299891.1">
    <property type="nucleotide sequence ID" value="NZ_AP027728.1"/>
</dbReference>
<dbReference type="Pfam" id="PF00498">
    <property type="entry name" value="FHA"/>
    <property type="match status" value="1"/>
</dbReference>
<reference evidence="6" key="1">
    <citation type="journal article" date="2019" name="Int. J. Syst. Evol. Microbiol.">
        <title>The Global Catalogue of Microorganisms (GCM) 10K type strain sequencing project: providing services to taxonomists for standard genome sequencing and annotation.</title>
        <authorList>
            <consortium name="The Broad Institute Genomics Platform"/>
            <consortium name="The Broad Institute Genome Sequencing Center for Infectious Disease"/>
            <person name="Wu L."/>
            <person name="Ma J."/>
        </authorList>
    </citation>
    <scope>NUCLEOTIDE SEQUENCE [LARGE SCALE GENOMIC DNA]</scope>
    <source>
        <strain evidence="6">NBRC 106310</strain>
    </source>
</reference>
<dbReference type="Pfam" id="PF13672">
    <property type="entry name" value="PP2C_2"/>
    <property type="match status" value="1"/>
</dbReference>
<dbReference type="Proteomes" id="UP001321543">
    <property type="component" value="Chromosome"/>
</dbReference>
<name>A0ABN6X6C4_9MICO</name>
<accession>A0ABN6X6C4</accession>
<keyword evidence="1" id="KW-0597">Phosphoprotein</keyword>
<dbReference type="SMART" id="SM00331">
    <property type="entry name" value="PP2C_SIG"/>
    <property type="match status" value="1"/>
</dbReference>
<dbReference type="Gene3D" id="2.60.200.20">
    <property type="match status" value="1"/>
</dbReference>
<evidence type="ECO:0000313" key="5">
    <source>
        <dbReference type="EMBL" id="BDZ39633.1"/>
    </source>
</evidence>
<sequence length="739" mass="76526">MMQTDAVELTWGACTDRGLRRKVNEDSFVAESPLFLVADGMGGHEGGAEASARAIASFRELLEVQVDPERVQHAFDRAVRGVDAIQTQRDAAGTTISGAIAIEQDGEPYWLILNVGDSRTYRMHGGALSQISVDHSAVQALMDSGQISAEAAERHPQRSVITRALGAGSTSTPDYWLLPMMQGERLMICSDGLTKEVSVEQIAEVLHGEPSAQAAATRLVHHALLNGGRDNVTVIVVDALRVIAADDDPTSGGEADEDTRPNGLDGIIPSGRSKEGAPMPTYSRGQWCAAVVPRASALFAAGMPDDWMAKLWDALNSEPGPGAVIGSLVGSFGSSLDALPSFAAVFLDEGADELRVMVRGSAQVRIVAAGGAVQLVTGLGVSTWVEKSVSSPAEVELIGEGDGSAALPLHAGVAAVGRILWRITAASETPSTIVESATAAAEPHPEEQEPSAPMQPTGETMAPQIDQTLAADPDAEEGEVAPDEASRAHPGEQEVDASTSTRGYEHLLFGETRAGVVEDAAVRSTADPAEPAVVDPLTAAEPAAPEEKPNTLAPVAPQPSAAEQAPRRMITGIPIAGAAPAAADAAPGAAQVQAGDHDGETVSSAQLAALLGQQADSIPTAASTPAGRPHPALIVSTGQRVVLDRSAVVGRRPRAVRATGEIPHLVTVESANHDVSRSHVELGIVAGDVVATDLGTTNGTWLLRTNSEPVRLQPHEAALLVAGDRLDLGDGVQLSFEGL</sequence>
<evidence type="ECO:0000313" key="6">
    <source>
        <dbReference type="Proteomes" id="UP001321543"/>
    </source>
</evidence>
<feature type="region of interest" description="Disordered" evidence="2">
    <location>
        <begin position="543"/>
        <end position="563"/>
    </location>
</feature>
<feature type="compositionally biased region" description="Acidic residues" evidence="2">
    <location>
        <begin position="247"/>
        <end position="257"/>
    </location>
</feature>
<dbReference type="PROSITE" id="PS50006">
    <property type="entry name" value="FHA_DOMAIN"/>
    <property type="match status" value="1"/>
</dbReference>
<dbReference type="SUPFAM" id="SSF49879">
    <property type="entry name" value="SMAD/FHA domain"/>
    <property type="match status" value="1"/>
</dbReference>
<evidence type="ECO:0000256" key="1">
    <source>
        <dbReference type="ARBA" id="ARBA00022553"/>
    </source>
</evidence>
<feature type="region of interest" description="Disordered" evidence="2">
    <location>
        <begin position="247"/>
        <end position="279"/>
    </location>
</feature>
<dbReference type="PANTHER" id="PTHR47992">
    <property type="entry name" value="PROTEIN PHOSPHATASE"/>
    <property type="match status" value="1"/>
</dbReference>
<keyword evidence="6" id="KW-1185">Reference proteome</keyword>
<protein>
    <recommendedName>
        <fullName evidence="7">FHA domain-containing protein</fullName>
    </recommendedName>
</protein>
<dbReference type="InterPro" id="IPR000253">
    <property type="entry name" value="FHA_dom"/>
</dbReference>
<feature type="region of interest" description="Disordered" evidence="2">
    <location>
        <begin position="472"/>
        <end position="501"/>
    </location>
</feature>
<dbReference type="SMART" id="SM00332">
    <property type="entry name" value="PP2Cc"/>
    <property type="match status" value="1"/>
</dbReference>
<feature type="domain" description="PPM-type phosphatase" evidence="4">
    <location>
        <begin position="10"/>
        <end position="239"/>
    </location>
</feature>
<dbReference type="InterPro" id="IPR015655">
    <property type="entry name" value="PP2C"/>
</dbReference>
<dbReference type="CDD" id="cd00060">
    <property type="entry name" value="FHA"/>
    <property type="match status" value="1"/>
</dbReference>
<proteinExistence type="predicted"/>
<dbReference type="EMBL" id="AP027728">
    <property type="protein sequence ID" value="BDZ39633.1"/>
    <property type="molecule type" value="Genomic_DNA"/>
</dbReference>
<evidence type="ECO:0000256" key="2">
    <source>
        <dbReference type="SAM" id="MobiDB-lite"/>
    </source>
</evidence>
<dbReference type="InterPro" id="IPR001932">
    <property type="entry name" value="PPM-type_phosphatase-like_dom"/>
</dbReference>
<dbReference type="InterPro" id="IPR036457">
    <property type="entry name" value="PPM-type-like_dom_sf"/>
</dbReference>
<feature type="domain" description="FHA" evidence="3">
    <location>
        <begin position="647"/>
        <end position="702"/>
    </location>
</feature>
<feature type="region of interest" description="Disordered" evidence="2">
    <location>
        <begin position="432"/>
        <end position="460"/>
    </location>
</feature>
<evidence type="ECO:0000259" key="3">
    <source>
        <dbReference type="PROSITE" id="PS50006"/>
    </source>
</evidence>
<gene>
    <name evidence="5" type="ORF">GCM10025863_22470</name>
</gene>
<feature type="compositionally biased region" description="Acidic residues" evidence="2">
    <location>
        <begin position="473"/>
        <end position="482"/>
    </location>
</feature>
<evidence type="ECO:0000259" key="4">
    <source>
        <dbReference type="PROSITE" id="PS51746"/>
    </source>
</evidence>
<dbReference type="PROSITE" id="PS51746">
    <property type="entry name" value="PPM_2"/>
    <property type="match status" value="1"/>
</dbReference>
<evidence type="ECO:0008006" key="7">
    <source>
        <dbReference type="Google" id="ProtNLM"/>
    </source>
</evidence>
<dbReference type="CDD" id="cd00143">
    <property type="entry name" value="PP2Cc"/>
    <property type="match status" value="1"/>
</dbReference>
<dbReference type="Gene3D" id="3.60.40.10">
    <property type="entry name" value="PPM-type phosphatase domain"/>
    <property type="match status" value="1"/>
</dbReference>
<dbReference type="InterPro" id="IPR008984">
    <property type="entry name" value="SMAD_FHA_dom_sf"/>
</dbReference>
<dbReference type="SUPFAM" id="SSF81606">
    <property type="entry name" value="PP2C-like"/>
    <property type="match status" value="1"/>
</dbReference>